<proteinExistence type="predicted"/>
<gene>
    <name evidence="1" type="ORF">H9942_02120</name>
</gene>
<protein>
    <submittedName>
        <fullName evidence="1">Uncharacterized protein</fullName>
    </submittedName>
</protein>
<dbReference type="EMBL" id="DWXZ01000036">
    <property type="protein sequence ID" value="HJB36850.1"/>
    <property type="molecule type" value="Genomic_DNA"/>
</dbReference>
<dbReference type="Proteomes" id="UP000824214">
    <property type="component" value="Unassembled WGS sequence"/>
</dbReference>
<comment type="caution">
    <text evidence="1">The sequence shown here is derived from an EMBL/GenBank/DDBJ whole genome shotgun (WGS) entry which is preliminary data.</text>
</comment>
<dbReference type="Gene3D" id="3.40.190.290">
    <property type="match status" value="1"/>
</dbReference>
<accession>A0A9D2LX09</accession>
<evidence type="ECO:0000313" key="1">
    <source>
        <dbReference type="EMBL" id="HJB36850.1"/>
    </source>
</evidence>
<name>A0A9D2LX09_9FIRM</name>
<organism evidence="1 2">
    <name type="scientific">Candidatus Acutalibacter ornithocaccae</name>
    <dbReference type="NCBI Taxonomy" id="2838416"/>
    <lineage>
        <taxon>Bacteria</taxon>
        <taxon>Bacillati</taxon>
        <taxon>Bacillota</taxon>
        <taxon>Clostridia</taxon>
        <taxon>Eubacteriales</taxon>
        <taxon>Acutalibacteraceae</taxon>
        <taxon>Acutalibacter</taxon>
    </lineage>
</organism>
<sequence length="81" mass="9179">MCIDNYNILSNTVLLVEEGLGVAVCLNGALAIHHSPQLRFVPLVPERSIRGVLIWKKNHVFNPAISLFVQMVQRYGESERY</sequence>
<reference evidence="1" key="2">
    <citation type="submission" date="2021-04" db="EMBL/GenBank/DDBJ databases">
        <authorList>
            <person name="Gilroy R."/>
        </authorList>
    </citation>
    <scope>NUCLEOTIDE SEQUENCE</scope>
    <source>
        <strain evidence="1">ChiBcolR8-3208</strain>
    </source>
</reference>
<reference evidence="1" key="1">
    <citation type="journal article" date="2021" name="PeerJ">
        <title>Extensive microbial diversity within the chicken gut microbiome revealed by metagenomics and culture.</title>
        <authorList>
            <person name="Gilroy R."/>
            <person name="Ravi A."/>
            <person name="Getino M."/>
            <person name="Pursley I."/>
            <person name="Horton D.L."/>
            <person name="Alikhan N.F."/>
            <person name="Baker D."/>
            <person name="Gharbi K."/>
            <person name="Hall N."/>
            <person name="Watson M."/>
            <person name="Adriaenssens E.M."/>
            <person name="Foster-Nyarko E."/>
            <person name="Jarju S."/>
            <person name="Secka A."/>
            <person name="Antonio M."/>
            <person name="Oren A."/>
            <person name="Chaudhuri R.R."/>
            <person name="La Ragione R."/>
            <person name="Hildebrand F."/>
            <person name="Pallen M.J."/>
        </authorList>
    </citation>
    <scope>NUCLEOTIDE SEQUENCE</scope>
    <source>
        <strain evidence="1">ChiBcolR8-3208</strain>
    </source>
</reference>
<dbReference type="AlphaFoldDB" id="A0A9D2LX09"/>
<evidence type="ECO:0000313" key="2">
    <source>
        <dbReference type="Proteomes" id="UP000824214"/>
    </source>
</evidence>
<dbReference type="SUPFAM" id="SSF53850">
    <property type="entry name" value="Periplasmic binding protein-like II"/>
    <property type="match status" value="1"/>
</dbReference>